<sequence>MPLDSRIPSHLTFEGREVPLELRVSPRARRLSLRLDPGRGGLVLTLPEGLPVARGLDFVERQSGWIAGRLAQLPPRVPFADGAVLPILGADHQIRHAPWARAAVWQDGGLLWVSGAAEHLPRRVTDWLKSEARRQVARRAREKAAGLPALAETRRIRQLGRIAVRETTSRWGSCTARGDLSFCWRLVLAPEAVLDYVVAHEVAHLAHLDHSPAFWRLCRQLTGEADRSRDWLRHHGMRLQRFG</sequence>
<gene>
    <name evidence="2" type="ORF">SAMN05428998_12454</name>
</gene>
<dbReference type="CDD" id="cd07344">
    <property type="entry name" value="M48_yhfN_like"/>
    <property type="match status" value="1"/>
</dbReference>
<name>A0A1Y6CGH5_9PROT</name>
<proteinExistence type="predicted"/>
<accession>A0A1Y6CGH5</accession>
<dbReference type="InterPro" id="IPR002725">
    <property type="entry name" value="YgjP-like_metallopeptidase"/>
</dbReference>
<organism evidence="2 3">
    <name type="scientific">Tistlia consotensis USBA 355</name>
    <dbReference type="NCBI Taxonomy" id="560819"/>
    <lineage>
        <taxon>Bacteria</taxon>
        <taxon>Pseudomonadati</taxon>
        <taxon>Pseudomonadota</taxon>
        <taxon>Alphaproteobacteria</taxon>
        <taxon>Rhodospirillales</taxon>
        <taxon>Rhodovibrionaceae</taxon>
        <taxon>Tistlia</taxon>
    </lineage>
</organism>
<dbReference type="PANTHER" id="PTHR30399">
    <property type="entry name" value="UNCHARACTERIZED PROTEIN YGJP"/>
    <property type="match status" value="1"/>
</dbReference>
<protein>
    <recommendedName>
        <fullName evidence="1">YgjP-like metallopeptidase domain-containing protein</fullName>
    </recommendedName>
</protein>
<reference evidence="2 3" key="1">
    <citation type="submission" date="2017-04" db="EMBL/GenBank/DDBJ databases">
        <authorList>
            <person name="Afonso C.L."/>
            <person name="Miller P.J."/>
            <person name="Scott M.A."/>
            <person name="Spackman E."/>
            <person name="Goraichik I."/>
            <person name="Dimitrov K.M."/>
            <person name="Suarez D.L."/>
            <person name="Swayne D.E."/>
        </authorList>
    </citation>
    <scope>NUCLEOTIDE SEQUENCE [LARGE SCALE GENOMIC DNA]</scope>
    <source>
        <strain evidence="2 3">USBA 355</strain>
    </source>
</reference>
<dbReference type="STRING" id="560819.SAMN05428998_12454"/>
<dbReference type="RefSeq" id="WP_085125105.1">
    <property type="nucleotide sequence ID" value="NZ_FWZX01000024.1"/>
</dbReference>
<keyword evidence="3" id="KW-1185">Reference proteome</keyword>
<dbReference type="InterPro" id="IPR053136">
    <property type="entry name" value="UTP_pyrophosphatase-like"/>
</dbReference>
<evidence type="ECO:0000259" key="1">
    <source>
        <dbReference type="Pfam" id="PF01863"/>
    </source>
</evidence>
<dbReference type="EMBL" id="FWZX01000024">
    <property type="protein sequence ID" value="SMF62910.1"/>
    <property type="molecule type" value="Genomic_DNA"/>
</dbReference>
<dbReference type="AlphaFoldDB" id="A0A1Y6CGH5"/>
<dbReference type="Gene3D" id="3.30.2010.10">
    <property type="entry name" value="Metalloproteases ('zincins'), catalytic domain"/>
    <property type="match status" value="1"/>
</dbReference>
<dbReference type="Proteomes" id="UP000192917">
    <property type="component" value="Unassembled WGS sequence"/>
</dbReference>
<evidence type="ECO:0000313" key="2">
    <source>
        <dbReference type="EMBL" id="SMF62910.1"/>
    </source>
</evidence>
<evidence type="ECO:0000313" key="3">
    <source>
        <dbReference type="Proteomes" id="UP000192917"/>
    </source>
</evidence>
<feature type="domain" description="YgjP-like metallopeptidase" evidence="1">
    <location>
        <begin position="32"/>
        <end position="235"/>
    </location>
</feature>
<dbReference type="Pfam" id="PF01863">
    <property type="entry name" value="YgjP-like"/>
    <property type="match status" value="1"/>
</dbReference>
<dbReference type="PANTHER" id="PTHR30399:SF1">
    <property type="entry name" value="UTP PYROPHOSPHATASE"/>
    <property type="match status" value="1"/>
</dbReference>